<feature type="region of interest" description="Disordered" evidence="4">
    <location>
        <begin position="167"/>
        <end position="243"/>
    </location>
</feature>
<dbReference type="InterPro" id="IPR000835">
    <property type="entry name" value="HTH_MarR-typ"/>
</dbReference>
<evidence type="ECO:0000256" key="2">
    <source>
        <dbReference type="ARBA" id="ARBA00023125"/>
    </source>
</evidence>
<evidence type="ECO:0000256" key="1">
    <source>
        <dbReference type="ARBA" id="ARBA00023015"/>
    </source>
</evidence>
<dbReference type="PRINTS" id="PR00598">
    <property type="entry name" value="HTHMARR"/>
</dbReference>
<proteinExistence type="predicted"/>
<dbReference type="PROSITE" id="PS50995">
    <property type="entry name" value="HTH_MARR_2"/>
    <property type="match status" value="1"/>
</dbReference>
<dbReference type="PANTHER" id="PTHR42756:SF1">
    <property type="entry name" value="TRANSCRIPTIONAL REPRESSOR OF EMRAB OPERON"/>
    <property type="match status" value="1"/>
</dbReference>
<gene>
    <name evidence="6" type="ORF">D5281_15200</name>
</gene>
<evidence type="ECO:0000313" key="6">
    <source>
        <dbReference type="EMBL" id="NBJ93900.1"/>
    </source>
</evidence>
<dbReference type="InterPro" id="IPR036390">
    <property type="entry name" value="WH_DNA-bd_sf"/>
</dbReference>
<dbReference type="SMART" id="SM00347">
    <property type="entry name" value="HTH_MARR"/>
    <property type="match status" value="1"/>
</dbReference>
<dbReference type="EMBL" id="QZDT01000026">
    <property type="protein sequence ID" value="NBJ93900.1"/>
    <property type="molecule type" value="Genomic_DNA"/>
</dbReference>
<dbReference type="SUPFAM" id="SSF46785">
    <property type="entry name" value="Winged helix' DNA-binding domain"/>
    <property type="match status" value="1"/>
</dbReference>
<dbReference type="Gene3D" id="1.10.10.10">
    <property type="entry name" value="Winged helix-like DNA-binding domain superfamily/Winged helix DNA-binding domain"/>
    <property type="match status" value="1"/>
</dbReference>
<evidence type="ECO:0000313" key="7">
    <source>
        <dbReference type="Proteomes" id="UP001154420"/>
    </source>
</evidence>
<dbReference type="Pfam" id="PF01047">
    <property type="entry name" value="MarR"/>
    <property type="match status" value="1"/>
</dbReference>
<dbReference type="PROSITE" id="PS01117">
    <property type="entry name" value="HTH_MARR_1"/>
    <property type="match status" value="1"/>
</dbReference>
<name>A0A9X5BH13_9FIRM</name>
<dbReference type="AlphaFoldDB" id="A0A9X5BH13"/>
<keyword evidence="3" id="KW-0804">Transcription</keyword>
<keyword evidence="1" id="KW-0805">Transcription regulation</keyword>
<dbReference type="GO" id="GO:0003677">
    <property type="term" value="F:DNA binding"/>
    <property type="evidence" value="ECO:0007669"/>
    <property type="project" value="UniProtKB-KW"/>
</dbReference>
<dbReference type="Proteomes" id="UP001154420">
    <property type="component" value="Unassembled WGS sequence"/>
</dbReference>
<dbReference type="InterPro" id="IPR023187">
    <property type="entry name" value="Tscrpt_reg_MarR-type_CS"/>
</dbReference>
<evidence type="ECO:0000259" key="5">
    <source>
        <dbReference type="PROSITE" id="PS50995"/>
    </source>
</evidence>
<evidence type="ECO:0000256" key="3">
    <source>
        <dbReference type="ARBA" id="ARBA00023163"/>
    </source>
</evidence>
<sequence length="243" mass="28934">MEELYMEETRNLSEKMQCTKYDEGTDINKKLIVHMRELSHIMRSLYEGKASQQRILIILDEVKTITQRDLTIRLGIQPGSASEILSKLENAGLIRRTISETDRRTANLSLTDEGRQMALDAARRRFERHEEMFSCLSEREKEELLSLFEKLNADWTNRYGRIMEERRKQRQMHKCEGERGHKHRHGQDHEGDHGRRHDYESEHRHGYEKDHSREHVHEKDYGRRNGHGKHSPETEEITDVEIH</sequence>
<reference evidence="6" key="1">
    <citation type="submission" date="2018-09" db="EMBL/GenBank/DDBJ databases">
        <title>Murine metabolic-syndrome-specific gut microbial biobank.</title>
        <authorList>
            <person name="Liu C."/>
        </authorList>
    </citation>
    <scope>NUCLEOTIDE SEQUENCE</scope>
    <source>
        <strain evidence="6">D42-62</strain>
    </source>
</reference>
<dbReference type="InterPro" id="IPR036388">
    <property type="entry name" value="WH-like_DNA-bd_sf"/>
</dbReference>
<evidence type="ECO:0000256" key="4">
    <source>
        <dbReference type="SAM" id="MobiDB-lite"/>
    </source>
</evidence>
<dbReference type="PANTHER" id="PTHR42756">
    <property type="entry name" value="TRANSCRIPTIONAL REGULATOR, MARR"/>
    <property type="match status" value="1"/>
</dbReference>
<feature type="compositionally biased region" description="Basic and acidic residues" evidence="4">
    <location>
        <begin position="187"/>
        <end position="223"/>
    </location>
</feature>
<protein>
    <submittedName>
        <fullName evidence="6">MarR family transcriptional regulator</fullName>
    </submittedName>
</protein>
<feature type="compositionally biased region" description="Basic and acidic residues" evidence="4">
    <location>
        <begin position="167"/>
        <end position="179"/>
    </location>
</feature>
<comment type="caution">
    <text evidence="6">The sequence shown here is derived from an EMBL/GenBank/DDBJ whole genome shotgun (WGS) entry which is preliminary data.</text>
</comment>
<feature type="domain" description="HTH marR-type" evidence="5">
    <location>
        <begin position="2"/>
        <end position="153"/>
    </location>
</feature>
<organism evidence="6 7">
    <name type="scientific">Parablautia muri</name>
    <dbReference type="NCBI Taxonomy" id="2320879"/>
    <lineage>
        <taxon>Bacteria</taxon>
        <taxon>Bacillati</taxon>
        <taxon>Bacillota</taxon>
        <taxon>Clostridia</taxon>
        <taxon>Lachnospirales</taxon>
        <taxon>Lachnospiraceae</taxon>
        <taxon>Parablautia</taxon>
    </lineage>
</organism>
<feature type="compositionally biased region" description="Acidic residues" evidence="4">
    <location>
        <begin position="234"/>
        <end position="243"/>
    </location>
</feature>
<accession>A0A9X5BH13</accession>
<keyword evidence="2" id="KW-0238">DNA-binding</keyword>
<dbReference type="GO" id="GO:0003700">
    <property type="term" value="F:DNA-binding transcription factor activity"/>
    <property type="evidence" value="ECO:0007669"/>
    <property type="project" value="InterPro"/>
</dbReference>
<keyword evidence="7" id="KW-1185">Reference proteome</keyword>